<reference evidence="3 4" key="1">
    <citation type="submission" date="2019-01" db="EMBL/GenBank/DDBJ databases">
        <title>Sequencing of cultivated peanut Arachis hypogaea provides insights into genome evolution and oil improvement.</title>
        <authorList>
            <person name="Chen X."/>
        </authorList>
    </citation>
    <scope>NUCLEOTIDE SEQUENCE [LARGE SCALE GENOMIC DNA]</scope>
    <source>
        <strain evidence="4">cv. Fuhuasheng</strain>
        <tissue evidence="3">Leaves</tissue>
    </source>
</reference>
<feature type="region of interest" description="Disordered" evidence="1">
    <location>
        <begin position="80"/>
        <end position="115"/>
    </location>
</feature>
<protein>
    <submittedName>
        <fullName evidence="3">Uncharacterized protein</fullName>
    </submittedName>
</protein>
<evidence type="ECO:0000313" key="3">
    <source>
        <dbReference type="EMBL" id="RYQ97313.1"/>
    </source>
</evidence>
<keyword evidence="4" id="KW-1185">Reference proteome</keyword>
<dbReference type="Gramene" id="arahy.Tifrunner.gnm2.ann2.Ah18g124100.1">
    <property type="protein sequence ID" value="arahy.Tifrunner.gnm2.ann2.Ah18g124100.1-CDS"/>
    <property type="gene ID" value="arahy.Tifrunner.gnm2.ann2.Ah18g124100"/>
</dbReference>
<dbReference type="Proteomes" id="UP000289738">
    <property type="component" value="Chromosome B08"/>
</dbReference>
<dbReference type="PANTHER" id="PTHR35469">
    <property type="entry name" value="TRANSMEMBRANE PROTEIN"/>
    <property type="match status" value="1"/>
</dbReference>
<keyword evidence="2" id="KW-0472">Membrane</keyword>
<feature type="region of interest" description="Disordered" evidence="1">
    <location>
        <begin position="1"/>
        <end position="59"/>
    </location>
</feature>
<proteinExistence type="predicted"/>
<dbReference type="AlphaFoldDB" id="A0A444Y5Y5"/>
<evidence type="ECO:0000256" key="2">
    <source>
        <dbReference type="SAM" id="Phobius"/>
    </source>
</evidence>
<accession>A0A444Y5Y5</accession>
<keyword evidence="2" id="KW-0812">Transmembrane</keyword>
<name>A0A444Y5Y5_ARAHY</name>
<dbReference type="EMBL" id="SDMP01000018">
    <property type="protein sequence ID" value="RYQ97313.1"/>
    <property type="molecule type" value="Genomic_DNA"/>
</dbReference>
<sequence length="274" mass="30123">MAENSRETRRRRRILDQGSDRLAFITGRIQTLPTQPQPDSSSRSGHPTTTFTTTTLPYDEAEKKSDSIMLNHNSVVVPSHEADASVSGSQTPLHEHEPKSAISGVPTSQDEHVQPSQDLPPDIIDTEQLSRQMPQMGESKLRITPSEISSAIDASRFTRLLCSVVVAVLVVASYLGFSLMSSKLIKSITSFRPLYLVLVTDLSIVAARVLSGKQRGFRRSNGREYRTPSDGDQYAQLARTLELGLVMKNAMDAVFIDCAVYAIIVVCGISLFQT</sequence>
<dbReference type="STRING" id="3818.A0A444Y5Y5"/>
<evidence type="ECO:0000256" key="1">
    <source>
        <dbReference type="SAM" id="MobiDB-lite"/>
    </source>
</evidence>
<feature type="compositionally biased region" description="Polar residues" evidence="1">
    <location>
        <begin position="28"/>
        <end position="47"/>
    </location>
</feature>
<dbReference type="PANTHER" id="PTHR35469:SF4">
    <property type="entry name" value="TRANSMEMBRANE PROTEIN"/>
    <property type="match status" value="1"/>
</dbReference>
<organism evidence="3 4">
    <name type="scientific">Arachis hypogaea</name>
    <name type="common">Peanut</name>
    <dbReference type="NCBI Taxonomy" id="3818"/>
    <lineage>
        <taxon>Eukaryota</taxon>
        <taxon>Viridiplantae</taxon>
        <taxon>Streptophyta</taxon>
        <taxon>Embryophyta</taxon>
        <taxon>Tracheophyta</taxon>
        <taxon>Spermatophyta</taxon>
        <taxon>Magnoliopsida</taxon>
        <taxon>eudicotyledons</taxon>
        <taxon>Gunneridae</taxon>
        <taxon>Pentapetalae</taxon>
        <taxon>rosids</taxon>
        <taxon>fabids</taxon>
        <taxon>Fabales</taxon>
        <taxon>Fabaceae</taxon>
        <taxon>Papilionoideae</taxon>
        <taxon>50 kb inversion clade</taxon>
        <taxon>dalbergioids sensu lato</taxon>
        <taxon>Dalbergieae</taxon>
        <taxon>Pterocarpus clade</taxon>
        <taxon>Arachis</taxon>
    </lineage>
</organism>
<feature type="transmembrane region" description="Helical" evidence="2">
    <location>
        <begin position="160"/>
        <end position="181"/>
    </location>
</feature>
<evidence type="ECO:0000313" key="4">
    <source>
        <dbReference type="Proteomes" id="UP000289738"/>
    </source>
</evidence>
<feature type="transmembrane region" description="Helical" evidence="2">
    <location>
        <begin position="253"/>
        <end position="272"/>
    </location>
</feature>
<gene>
    <name evidence="3" type="ORF">Ahy_B08g093348</name>
</gene>
<comment type="caution">
    <text evidence="3">The sequence shown here is derived from an EMBL/GenBank/DDBJ whole genome shotgun (WGS) entry which is preliminary data.</text>
</comment>
<keyword evidence="2" id="KW-1133">Transmembrane helix</keyword>
<dbReference type="OrthoDB" id="1922492at2759"/>